<accession>A0ABV4DGS7</accession>
<dbReference type="RefSeq" id="WP_270601796.1">
    <property type="nucleotide sequence ID" value="NZ_JAQEVE010000041.1"/>
</dbReference>
<organism evidence="1 2">
    <name type="scientific">Anaerostipes hominis</name>
    <name type="common">ex Lee et al. 2021</name>
    <dbReference type="NCBI Taxonomy" id="2025494"/>
    <lineage>
        <taxon>Bacteria</taxon>
        <taxon>Bacillati</taxon>
        <taxon>Bacillota</taxon>
        <taxon>Clostridia</taxon>
        <taxon>Lachnospirales</taxon>
        <taxon>Lachnospiraceae</taxon>
        <taxon>Anaerostipes</taxon>
    </lineage>
</organism>
<gene>
    <name evidence="1" type="ORF">AALG99_07440</name>
</gene>
<reference evidence="1 2" key="1">
    <citation type="submission" date="2024-03" db="EMBL/GenBank/DDBJ databases">
        <title>Mouse gut bacterial collection (mGBC) of GemPharmatech.</title>
        <authorList>
            <person name="He Y."/>
            <person name="Dong L."/>
            <person name="Wu D."/>
            <person name="Gao X."/>
            <person name="Lin Z."/>
        </authorList>
    </citation>
    <scope>NUCLEOTIDE SEQUENCE [LARGE SCALE GENOMIC DNA]</scope>
    <source>
        <strain evidence="1 2">32-10</strain>
    </source>
</reference>
<proteinExistence type="predicted"/>
<sequence length="177" mass="20577">MREKTDQFHEKVVFLDVDGVLNSDEFLKRHTQEIISIDYVKILKEIVDRTNAALVLSSSWKCGWSKEEVDPFCVPLVEALSNEGLEIMDKVPEFIGKEKEISQWLFGHPYVKGILILDDASLKLEDYHLESYFLQTQYYGPAGGLRKEDIKKSNSNIRQRIFFRDNSLIRNFKGAWS</sequence>
<dbReference type="Proteomes" id="UP001565219">
    <property type="component" value="Unassembled WGS sequence"/>
</dbReference>
<comment type="caution">
    <text evidence="1">The sequence shown here is derived from an EMBL/GenBank/DDBJ whole genome shotgun (WGS) entry which is preliminary data.</text>
</comment>
<keyword evidence="2" id="KW-1185">Reference proteome</keyword>
<dbReference type="EMBL" id="JBCLTR010000007">
    <property type="protein sequence ID" value="MEY8633355.1"/>
    <property type="molecule type" value="Genomic_DNA"/>
</dbReference>
<dbReference type="Pfam" id="PF18143">
    <property type="entry name" value="HAD_SAK_2"/>
    <property type="match status" value="1"/>
</dbReference>
<evidence type="ECO:0000313" key="1">
    <source>
        <dbReference type="EMBL" id="MEY8633355.1"/>
    </source>
</evidence>
<protein>
    <submittedName>
        <fullName evidence="1">HAD domain-containing protein</fullName>
    </submittedName>
</protein>
<name>A0ABV4DGS7_9FIRM</name>
<evidence type="ECO:0000313" key="2">
    <source>
        <dbReference type="Proteomes" id="UP001565219"/>
    </source>
</evidence>